<dbReference type="AlphaFoldDB" id="A0A7J9BNW2"/>
<comment type="caution">
    <text evidence="2">The sequence shown here is derived from an EMBL/GenBank/DDBJ whole genome shotgun (WGS) entry which is preliminary data.</text>
</comment>
<evidence type="ECO:0000313" key="2">
    <source>
        <dbReference type="EMBL" id="MBA0737862.1"/>
    </source>
</evidence>
<dbReference type="OrthoDB" id="10501091at2759"/>
<protein>
    <recommendedName>
        <fullName evidence="1">NLP1-9 GAF domain-containing protein</fullName>
    </recommendedName>
</protein>
<proteinExistence type="predicted"/>
<dbReference type="EMBL" id="JABEZY010000005">
    <property type="protein sequence ID" value="MBA0737862.1"/>
    <property type="molecule type" value="Genomic_DNA"/>
</dbReference>
<dbReference type="InterPro" id="IPR055081">
    <property type="entry name" value="NLP1-9_GAF"/>
</dbReference>
<feature type="non-terminal residue" evidence="2">
    <location>
        <position position="1"/>
    </location>
</feature>
<feature type="domain" description="NLP1-9 GAF" evidence="1">
    <location>
        <begin position="8"/>
        <end position="147"/>
    </location>
</feature>
<dbReference type="GO" id="GO:0003700">
    <property type="term" value="F:DNA-binding transcription factor activity"/>
    <property type="evidence" value="ECO:0007669"/>
    <property type="project" value="InterPro"/>
</dbReference>
<name>A0A7J9BNW2_GOSGO</name>
<keyword evidence="3" id="KW-1185">Reference proteome</keyword>
<organism evidence="2 3">
    <name type="scientific">Gossypium gossypioides</name>
    <name type="common">Mexican cotton</name>
    <name type="synonym">Selera gossypioides</name>
    <dbReference type="NCBI Taxonomy" id="34282"/>
    <lineage>
        <taxon>Eukaryota</taxon>
        <taxon>Viridiplantae</taxon>
        <taxon>Streptophyta</taxon>
        <taxon>Embryophyta</taxon>
        <taxon>Tracheophyta</taxon>
        <taxon>Spermatophyta</taxon>
        <taxon>Magnoliopsida</taxon>
        <taxon>eudicotyledons</taxon>
        <taxon>Gunneridae</taxon>
        <taxon>Pentapetalae</taxon>
        <taxon>rosids</taxon>
        <taxon>malvids</taxon>
        <taxon>Malvales</taxon>
        <taxon>Malvaceae</taxon>
        <taxon>Malvoideae</taxon>
        <taxon>Gossypium</taxon>
    </lineage>
</organism>
<reference evidence="2 3" key="1">
    <citation type="journal article" date="2019" name="Genome Biol. Evol.">
        <title>Insights into the evolution of the New World diploid cottons (Gossypium, subgenus Houzingenia) based on genome sequencing.</title>
        <authorList>
            <person name="Grover C.E."/>
            <person name="Arick M.A. 2nd"/>
            <person name="Thrash A."/>
            <person name="Conover J.L."/>
            <person name="Sanders W.S."/>
            <person name="Peterson D.G."/>
            <person name="Frelichowski J.E."/>
            <person name="Scheffler J.A."/>
            <person name="Scheffler B.E."/>
            <person name="Wendel J.F."/>
        </authorList>
    </citation>
    <scope>NUCLEOTIDE SEQUENCE [LARGE SCALE GENOMIC DNA]</scope>
    <source>
        <strain evidence="2">5</strain>
        <tissue evidence="2">Leaf</tissue>
    </source>
</reference>
<dbReference type="InterPro" id="IPR045012">
    <property type="entry name" value="NLP"/>
</dbReference>
<sequence length="252" mass="29280">GLILNRLVATAEIHDISKDLCHKYKLSLALTWASKGNNMNETVSDPNKKRAFFIQSNSCFVKDSKSYRFMLLSEYMIRGPLIIEKAFESRDGYHFEPSLTKLEDFRYSMLKDYNIDVAVAICLQNRHTSDEVYFVEFYWPPTESEISKYLALRIFDDLKHMKTTFVTVKVQGPEIKFQEEAISSIPTSSNTAMPSKIAEEAMAIHAIEINAHIEQIIFNDDSQLWKQNETNRESRGQRFGWTLIRLKNMENK</sequence>
<dbReference type="PANTHER" id="PTHR32002">
    <property type="entry name" value="PROTEIN NLP8"/>
    <property type="match status" value="1"/>
</dbReference>
<dbReference type="PANTHER" id="PTHR32002:SF41">
    <property type="entry name" value="PROTEIN NLP8"/>
    <property type="match status" value="1"/>
</dbReference>
<accession>A0A7J9BNW2</accession>
<dbReference type="Proteomes" id="UP000593579">
    <property type="component" value="Unassembled WGS sequence"/>
</dbReference>
<evidence type="ECO:0000259" key="1">
    <source>
        <dbReference type="Pfam" id="PF22922"/>
    </source>
</evidence>
<gene>
    <name evidence="2" type="ORF">Gogos_011301</name>
</gene>
<evidence type="ECO:0000313" key="3">
    <source>
        <dbReference type="Proteomes" id="UP000593579"/>
    </source>
</evidence>
<dbReference type="Pfam" id="PF22922">
    <property type="entry name" value="GAF_NLP"/>
    <property type="match status" value="1"/>
</dbReference>